<dbReference type="Gene3D" id="1.10.10.60">
    <property type="entry name" value="Homeodomain-like"/>
    <property type="match status" value="1"/>
</dbReference>
<dbReference type="Pfam" id="PF00440">
    <property type="entry name" value="TetR_N"/>
    <property type="match status" value="1"/>
</dbReference>
<dbReference type="AlphaFoldDB" id="A0A229UH23"/>
<keyword evidence="7" id="KW-1185">Reference proteome</keyword>
<dbReference type="RefSeq" id="WP_094018507.1">
    <property type="nucleotide sequence ID" value="NZ_NMQW01000059.1"/>
</dbReference>
<dbReference type="Gene3D" id="1.10.357.10">
    <property type="entry name" value="Tetracycline Repressor, domain 2"/>
    <property type="match status" value="1"/>
</dbReference>
<evidence type="ECO:0000256" key="3">
    <source>
        <dbReference type="ARBA" id="ARBA00023163"/>
    </source>
</evidence>
<dbReference type="InterPro" id="IPR009057">
    <property type="entry name" value="Homeodomain-like_sf"/>
</dbReference>
<comment type="caution">
    <text evidence="6">The sequence shown here is derived from an EMBL/GenBank/DDBJ whole genome shotgun (WGS) entry which is preliminary data.</text>
</comment>
<dbReference type="InterPro" id="IPR036271">
    <property type="entry name" value="Tet_transcr_reg_TetR-rel_C_sf"/>
</dbReference>
<evidence type="ECO:0000256" key="2">
    <source>
        <dbReference type="ARBA" id="ARBA00023125"/>
    </source>
</evidence>
<accession>A0A229UH23</accession>
<name>A0A229UH23_9BACL</name>
<dbReference type="Proteomes" id="UP000215509">
    <property type="component" value="Unassembled WGS sequence"/>
</dbReference>
<proteinExistence type="predicted"/>
<keyword evidence="1" id="KW-0805">Transcription regulation</keyword>
<evidence type="ECO:0000256" key="1">
    <source>
        <dbReference type="ARBA" id="ARBA00023015"/>
    </source>
</evidence>
<dbReference type="InterPro" id="IPR001647">
    <property type="entry name" value="HTH_TetR"/>
</dbReference>
<dbReference type="PANTHER" id="PTHR47506:SF1">
    <property type="entry name" value="HTH-TYPE TRANSCRIPTIONAL REGULATOR YJDC"/>
    <property type="match status" value="1"/>
</dbReference>
<dbReference type="OrthoDB" id="9795242at2"/>
<gene>
    <name evidence="6" type="ORF">CF651_29790</name>
</gene>
<reference evidence="6 7" key="1">
    <citation type="submission" date="2017-07" db="EMBL/GenBank/DDBJ databases">
        <title>Genome sequencing and assembly of Paenibacillus rigui.</title>
        <authorList>
            <person name="Mayilraj S."/>
        </authorList>
    </citation>
    <scope>NUCLEOTIDE SEQUENCE [LARGE SCALE GENOMIC DNA]</scope>
    <source>
        <strain evidence="6 7">JCM 16352</strain>
    </source>
</reference>
<evidence type="ECO:0000313" key="7">
    <source>
        <dbReference type="Proteomes" id="UP000215509"/>
    </source>
</evidence>
<protein>
    <submittedName>
        <fullName evidence="6">TetR family transcriptional regulator</fullName>
    </submittedName>
</protein>
<organism evidence="6 7">
    <name type="scientific">Paenibacillus rigui</name>
    <dbReference type="NCBI Taxonomy" id="554312"/>
    <lineage>
        <taxon>Bacteria</taxon>
        <taxon>Bacillati</taxon>
        <taxon>Bacillota</taxon>
        <taxon>Bacilli</taxon>
        <taxon>Bacillales</taxon>
        <taxon>Paenibacillaceae</taxon>
        <taxon>Paenibacillus</taxon>
    </lineage>
</organism>
<dbReference type="EMBL" id="NMQW01000059">
    <property type="protein sequence ID" value="OXM82650.1"/>
    <property type="molecule type" value="Genomic_DNA"/>
</dbReference>
<dbReference type="Pfam" id="PF16925">
    <property type="entry name" value="TetR_C_13"/>
    <property type="match status" value="1"/>
</dbReference>
<dbReference type="GO" id="GO:0003677">
    <property type="term" value="F:DNA binding"/>
    <property type="evidence" value="ECO:0007669"/>
    <property type="project" value="UniProtKB-UniRule"/>
</dbReference>
<dbReference type="SUPFAM" id="SSF48498">
    <property type="entry name" value="Tetracyclin repressor-like, C-terminal domain"/>
    <property type="match status" value="1"/>
</dbReference>
<feature type="domain" description="HTH tetR-type" evidence="5">
    <location>
        <begin position="8"/>
        <end position="68"/>
    </location>
</feature>
<evidence type="ECO:0000313" key="6">
    <source>
        <dbReference type="EMBL" id="OXM82650.1"/>
    </source>
</evidence>
<dbReference type="PROSITE" id="PS50977">
    <property type="entry name" value="HTH_TETR_2"/>
    <property type="match status" value="1"/>
</dbReference>
<evidence type="ECO:0000256" key="4">
    <source>
        <dbReference type="PROSITE-ProRule" id="PRU00335"/>
    </source>
</evidence>
<feature type="DNA-binding region" description="H-T-H motif" evidence="4">
    <location>
        <begin position="31"/>
        <end position="50"/>
    </location>
</feature>
<dbReference type="InterPro" id="IPR011075">
    <property type="entry name" value="TetR_C"/>
</dbReference>
<keyword evidence="2 4" id="KW-0238">DNA-binding</keyword>
<dbReference type="PANTHER" id="PTHR47506">
    <property type="entry name" value="TRANSCRIPTIONAL REGULATORY PROTEIN"/>
    <property type="match status" value="1"/>
</dbReference>
<evidence type="ECO:0000259" key="5">
    <source>
        <dbReference type="PROSITE" id="PS50977"/>
    </source>
</evidence>
<sequence length="195" mass="21375">MGPGRPRAFSVEKALESAMEVFWQKGYEGASLTDLTEAMNINRSSFYSTFVNKEQLFNKVLELYLEKGPPHALVAALDERTANEVIQKFLQASAEAATRPGYPPGCLTVMGAITCSDESSAVKHTLTEWRIQIEHALKLRLESAKKKGDLSAHQDPTALARYIATISSGMSIQAVNGASRKELEEVIEITMSALL</sequence>
<dbReference type="SUPFAM" id="SSF46689">
    <property type="entry name" value="Homeodomain-like"/>
    <property type="match status" value="1"/>
</dbReference>
<keyword evidence="3" id="KW-0804">Transcription</keyword>